<dbReference type="EMBL" id="VHIZ01000037">
    <property type="protein sequence ID" value="TPV28833.1"/>
    <property type="molecule type" value="Genomic_DNA"/>
</dbReference>
<dbReference type="RefSeq" id="WP_009092952.1">
    <property type="nucleotide sequence ID" value="NZ_CP110471.1"/>
</dbReference>
<proteinExistence type="predicted"/>
<evidence type="ECO:0000313" key="1">
    <source>
        <dbReference type="EMBL" id="TPV28833.1"/>
    </source>
</evidence>
<gene>
    <name evidence="1" type="ORF">FJW00_07715</name>
</gene>
<sequence>MRELTISEVNSVSGGNVGEIIVGGVKLINDLFNTPLLSFPGRLLDAIGLGSIHHALDSIGFAIFTTIASLGSALGGDASQINYHFNEEWGD</sequence>
<name>A0ABY2Z8E0_9GAMM</name>
<keyword evidence="2" id="KW-1185">Reference proteome</keyword>
<protein>
    <recommendedName>
        <fullName evidence="3">Bacteriocin</fullName>
    </recommendedName>
</protein>
<dbReference type="GeneID" id="93531013"/>
<evidence type="ECO:0008006" key="3">
    <source>
        <dbReference type="Google" id="ProtNLM"/>
    </source>
</evidence>
<reference evidence="1 2" key="1">
    <citation type="submission" date="2019-06" db="EMBL/GenBank/DDBJ databases">
        <title>Taxogenomics and systematics of the genus Pantoea.</title>
        <authorList>
            <person name="Tambong J.T."/>
        </authorList>
    </citation>
    <scope>NUCLEOTIDE SEQUENCE [LARGE SCALE GENOMIC DNA]</scope>
    <source>
        <strain evidence="1 2">LMG 2558</strain>
    </source>
</reference>
<evidence type="ECO:0000313" key="2">
    <source>
        <dbReference type="Proteomes" id="UP000316142"/>
    </source>
</evidence>
<accession>A0ABY2Z8E0</accession>
<dbReference type="Proteomes" id="UP000316142">
    <property type="component" value="Unassembled WGS sequence"/>
</dbReference>
<organism evidence="1 2">
    <name type="scientific">Pantoea anthophila</name>
    <dbReference type="NCBI Taxonomy" id="470931"/>
    <lineage>
        <taxon>Bacteria</taxon>
        <taxon>Pseudomonadati</taxon>
        <taxon>Pseudomonadota</taxon>
        <taxon>Gammaproteobacteria</taxon>
        <taxon>Enterobacterales</taxon>
        <taxon>Erwiniaceae</taxon>
        <taxon>Pantoea</taxon>
    </lineage>
</organism>
<comment type="caution">
    <text evidence="1">The sequence shown here is derived from an EMBL/GenBank/DDBJ whole genome shotgun (WGS) entry which is preliminary data.</text>
</comment>